<dbReference type="PANTHER" id="PTHR40036">
    <property type="entry name" value="MACROCIN O-METHYLTRANSFERASE"/>
    <property type="match status" value="1"/>
</dbReference>
<proteinExistence type="predicted"/>
<dbReference type="EMBL" id="VOOS01000001">
    <property type="protein sequence ID" value="TXB67263.1"/>
    <property type="molecule type" value="Genomic_DNA"/>
</dbReference>
<organism evidence="1 2">
    <name type="scientific">Vicingus serpentipes</name>
    <dbReference type="NCBI Taxonomy" id="1926625"/>
    <lineage>
        <taxon>Bacteria</taxon>
        <taxon>Pseudomonadati</taxon>
        <taxon>Bacteroidota</taxon>
        <taxon>Flavobacteriia</taxon>
        <taxon>Flavobacteriales</taxon>
        <taxon>Vicingaceae</taxon>
        <taxon>Vicingus</taxon>
    </lineage>
</organism>
<reference evidence="1 2" key="1">
    <citation type="submission" date="2019-08" db="EMBL/GenBank/DDBJ databases">
        <title>Genome of Vicingus serpentipes NCIMB 15042.</title>
        <authorList>
            <person name="Bowman J.P."/>
        </authorList>
    </citation>
    <scope>NUCLEOTIDE SEQUENCE [LARGE SCALE GENOMIC DNA]</scope>
    <source>
        <strain evidence="1 2">NCIMB 15042</strain>
    </source>
</reference>
<dbReference type="GO" id="GO:0016740">
    <property type="term" value="F:transferase activity"/>
    <property type="evidence" value="ECO:0007669"/>
    <property type="project" value="UniProtKB-KW"/>
</dbReference>
<protein>
    <submittedName>
        <fullName evidence="1">Crotonobetainyl-CoA--carnitine CoA-transferase</fullName>
    </submittedName>
</protein>
<comment type="caution">
    <text evidence="1">The sequence shown here is derived from an EMBL/GenBank/DDBJ whole genome shotgun (WGS) entry which is preliminary data.</text>
</comment>
<dbReference type="Gene3D" id="3.40.50.150">
    <property type="entry name" value="Vaccinia Virus protein VP39"/>
    <property type="match status" value="1"/>
</dbReference>
<sequence>MNTVIKSIASEKEKDNRGQLKELFDKNPIFEDEKINNVALYLKRQELSKVLFLNEIYSHIKDVHGVIMEFGVRWGQNLTTLNNLRGIYEPFNHSRKIIGFDTFEGFAGVGNEDGAHDYNKTGAFNVSKNYEEYLANILNCHENECPLNHINKNLLIKGEATKTLAQYLKDHQETIIAFAYFDFDIYKPTVECLKLIEPYLTKGSILGFDELCDPGFPGETQALREVFGTNNFEIKRNRFSGIQSYLIFK</sequence>
<dbReference type="OrthoDB" id="3826968at2"/>
<evidence type="ECO:0000313" key="2">
    <source>
        <dbReference type="Proteomes" id="UP000321721"/>
    </source>
</evidence>
<keyword evidence="2" id="KW-1185">Reference proteome</keyword>
<dbReference type="InterPro" id="IPR029063">
    <property type="entry name" value="SAM-dependent_MTases_sf"/>
</dbReference>
<name>A0A5C6RYN1_9FLAO</name>
<dbReference type="Proteomes" id="UP000321721">
    <property type="component" value="Unassembled WGS sequence"/>
</dbReference>
<dbReference type="InterPro" id="IPR008884">
    <property type="entry name" value="TylF_MeTrfase"/>
</dbReference>
<gene>
    <name evidence="1" type="ORF">FRY74_03500</name>
</gene>
<keyword evidence="1" id="KW-0808">Transferase</keyword>
<dbReference type="PANTHER" id="PTHR40036:SF1">
    <property type="entry name" value="MACROCIN O-METHYLTRANSFERASE"/>
    <property type="match status" value="1"/>
</dbReference>
<evidence type="ECO:0000313" key="1">
    <source>
        <dbReference type="EMBL" id="TXB67263.1"/>
    </source>
</evidence>
<dbReference type="RefSeq" id="WP_147098642.1">
    <property type="nucleotide sequence ID" value="NZ_VOOS01000001.1"/>
</dbReference>
<accession>A0A5C6RYN1</accession>
<dbReference type="AlphaFoldDB" id="A0A5C6RYN1"/>